<dbReference type="PROSITE" id="PS00624">
    <property type="entry name" value="GMC_OXRED_2"/>
    <property type="match status" value="1"/>
</dbReference>
<dbReference type="GO" id="GO:0016614">
    <property type="term" value="F:oxidoreductase activity, acting on CH-OH group of donors"/>
    <property type="evidence" value="ECO:0007669"/>
    <property type="project" value="InterPro"/>
</dbReference>
<dbReference type="SUPFAM" id="SSF51905">
    <property type="entry name" value="FAD/NAD(P)-binding domain"/>
    <property type="match status" value="1"/>
</dbReference>
<dbReference type="SUPFAM" id="SSF54373">
    <property type="entry name" value="FAD-linked reductases, C-terminal domain"/>
    <property type="match status" value="1"/>
</dbReference>
<dbReference type="Gene3D" id="3.50.50.60">
    <property type="entry name" value="FAD/NAD(P)-binding domain"/>
    <property type="match status" value="1"/>
</dbReference>
<comment type="caution">
    <text evidence="3">The sequence shown here is derived from an EMBL/GenBank/DDBJ whole genome shotgun (WGS) entry which is preliminary data.</text>
</comment>
<protein>
    <recommendedName>
        <fullName evidence="2">Glucose-methanol-choline oxidoreductase N-terminal domain-containing protein</fullName>
    </recommendedName>
</protein>
<dbReference type="Gene3D" id="3.30.560.10">
    <property type="entry name" value="Glucose Oxidase, domain 3"/>
    <property type="match status" value="1"/>
</dbReference>
<dbReference type="OrthoDB" id="269227at2759"/>
<dbReference type="PANTHER" id="PTHR11552:SF80">
    <property type="entry name" value="GMC OXIDOREDUCTASE"/>
    <property type="match status" value="1"/>
</dbReference>
<evidence type="ECO:0000313" key="4">
    <source>
        <dbReference type="Proteomes" id="UP000293360"/>
    </source>
</evidence>
<evidence type="ECO:0000313" key="3">
    <source>
        <dbReference type="EMBL" id="RYP00685.1"/>
    </source>
</evidence>
<feature type="domain" description="Glucose-methanol-choline oxidoreductase N-terminal" evidence="2">
    <location>
        <begin position="203"/>
        <end position="217"/>
    </location>
</feature>
<dbReference type="PANTHER" id="PTHR11552">
    <property type="entry name" value="GLUCOSE-METHANOL-CHOLINE GMC OXIDOREDUCTASE"/>
    <property type="match status" value="1"/>
</dbReference>
<keyword evidence="4" id="KW-1185">Reference proteome</keyword>
<organism evidence="3 4">
    <name type="scientific">Monosporascus ibericus</name>
    <dbReference type="NCBI Taxonomy" id="155417"/>
    <lineage>
        <taxon>Eukaryota</taxon>
        <taxon>Fungi</taxon>
        <taxon>Dikarya</taxon>
        <taxon>Ascomycota</taxon>
        <taxon>Pezizomycotina</taxon>
        <taxon>Sordariomycetes</taxon>
        <taxon>Xylariomycetidae</taxon>
        <taxon>Xylariales</taxon>
        <taxon>Xylariales incertae sedis</taxon>
        <taxon>Monosporascus</taxon>
    </lineage>
</organism>
<accession>A0A4Q4T6R3</accession>
<evidence type="ECO:0000259" key="2">
    <source>
        <dbReference type="PROSITE" id="PS00624"/>
    </source>
</evidence>
<dbReference type="InterPro" id="IPR007867">
    <property type="entry name" value="GMC_OxRtase_C"/>
</dbReference>
<reference evidence="3 4" key="1">
    <citation type="submission" date="2018-06" db="EMBL/GenBank/DDBJ databases">
        <title>Complete Genomes of Monosporascus.</title>
        <authorList>
            <person name="Robinson A.J."/>
            <person name="Natvig D.O."/>
        </authorList>
    </citation>
    <scope>NUCLEOTIDE SEQUENCE [LARGE SCALE GENOMIC DNA]</scope>
    <source>
        <strain evidence="3 4">CBS 110550</strain>
    </source>
</reference>
<dbReference type="InterPro" id="IPR000172">
    <property type="entry name" value="GMC_OxRdtase_N"/>
</dbReference>
<dbReference type="InterPro" id="IPR036188">
    <property type="entry name" value="FAD/NAD-bd_sf"/>
</dbReference>
<gene>
    <name evidence="3" type="ORF">DL764_006423</name>
</gene>
<dbReference type="Pfam" id="PF00732">
    <property type="entry name" value="GMC_oxred_N"/>
    <property type="match status" value="1"/>
</dbReference>
<name>A0A4Q4T6R3_9PEZI</name>
<dbReference type="InterPro" id="IPR012132">
    <property type="entry name" value="GMC_OxRdtase"/>
</dbReference>
<comment type="similarity">
    <text evidence="1">Belongs to the GMC oxidoreductase family.</text>
</comment>
<proteinExistence type="inferred from homology"/>
<dbReference type="Proteomes" id="UP000293360">
    <property type="component" value="Unassembled WGS sequence"/>
</dbReference>
<sequence length="494" mass="54029">MNFALAPNEDWDYFAELTGDKSWSAKAMDPYFIDVEDCLYVPEGTPRHGFNGFISSDRGNLSYLTNRSGVVEVLYGAAREAEGVEIRDIQHVTDLMERDMNTQEYLYAPGIFQVINSVDGMKRRSSIRNHITGTIEADYPLTLSPHSLATRVLFSTGKSKPKAYGVEYMVGEGLYGADRRYDPDQTGQLRNVTATKEVIVAGGTFNTPQILKLSGVGPREELESFGIPVIVDLPGVGMNLQDHTESPVMFNASAPWDGNPTERCTFAFDSTDPCFVEWQNGTGPYGESGAALTVRLTTSYSETGNADIWLIGLANAFINGFYPGYSYRPPVPSGWSWAMVKAHMPGDEFSSGTVILQSADPRDPPVINFDWLRGEAGERDLLALTESVEFLGRIFDGLSEHYTPVTRHLPAAGQDIAQALRDESFGHHAASSCRMGPVGDPYACVDSELRVNGVEGLRVVDASVFPYPPGSFPFLPTYMMGLKAADLISKAATS</sequence>
<dbReference type="STRING" id="155417.A0A4Q4T6R3"/>
<dbReference type="PIRSF" id="PIRSF000137">
    <property type="entry name" value="Alcohol_oxidase"/>
    <property type="match status" value="1"/>
</dbReference>
<dbReference type="Pfam" id="PF05199">
    <property type="entry name" value="GMC_oxred_C"/>
    <property type="match status" value="1"/>
</dbReference>
<dbReference type="AlphaFoldDB" id="A0A4Q4T6R3"/>
<evidence type="ECO:0000256" key="1">
    <source>
        <dbReference type="ARBA" id="ARBA00010790"/>
    </source>
</evidence>
<dbReference type="EMBL" id="QJNU01000379">
    <property type="protein sequence ID" value="RYP00685.1"/>
    <property type="molecule type" value="Genomic_DNA"/>
</dbReference>
<dbReference type="GO" id="GO:0050660">
    <property type="term" value="F:flavin adenine dinucleotide binding"/>
    <property type="evidence" value="ECO:0007669"/>
    <property type="project" value="InterPro"/>
</dbReference>